<evidence type="ECO:0008006" key="12">
    <source>
        <dbReference type="Google" id="ProtNLM"/>
    </source>
</evidence>
<dbReference type="GO" id="GO:0016887">
    <property type="term" value="F:ATP hydrolysis activity"/>
    <property type="evidence" value="ECO:0007669"/>
    <property type="project" value="InterPro"/>
</dbReference>
<dbReference type="InterPro" id="IPR017871">
    <property type="entry name" value="ABC_transporter-like_CS"/>
</dbReference>
<dbReference type="EMBL" id="MGDX01000036">
    <property type="protein sequence ID" value="OGL70106.1"/>
    <property type="molecule type" value="Genomic_DNA"/>
</dbReference>
<dbReference type="SUPFAM" id="SSF52540">
    <property type="entry name" value="P-loop containing nucleoside triphosphate hydrolases"/>
    <property type="match status" value="1"/>
</dbReference>
<evidence type="ECO:0000256" key="2">
    <source>
        <dbReference type="ARBA" id="ARBA00022692"/>
    </source>
</evidence>
<keyword evidence="6 7" id="KW-0472">Membrane</keyword>
<dbReference type="AlphaFoldDB" id="A0A1F7TVY3"/>
<dbReference type="PANTHER" id="PTHR24221:SF654">
    <property type="entry name" value="ATP-BINDING CASSETTE SUB-FAMILY B MEMBER 6"/>
    <property type="match status" value="1"/>
</dbReference>
<dbReference type="InterPro" id="IPR003439">
    <property type="entry name" value="ABC_transporter-like_ATP-bd"/>
</dbReference>
<feature type="transmembrane region" description="Helical" evidence="7">
    <location>
        <begin position="54"/>
        <end position="73"/>
    </location>
</feature>
<evidence type="ECO:0000313" key="10">
    <source>
        <dbReference type="EMBL" id="OGL70106.1"/>
    </source>
</evidence>
<dbReference type="InterPro" id="IPR003593">
    <property type="entry name" value="AAA+_ATPase"/>
</dbReference>
<gene>
    <name evidence="10" type="ORF">A3C17_03485</name>
</gene>
<dbReference type="Proteomes" id="UP000177097">
    <property type="component" value="Unassembled WGS sequence"/>
</dbReference>
<comment type="subcellular location">
    <subcellularLocation>
        <location evidence="1">Cell membrane</location>
        <topology evidence="1">Multi-pass membrane protein</topology>
    </subcellularLocation>
</comment>
<evidence type="ECO:0000259" key="8">
    <source>
        <dbReference type="PROSITE" id="PS50893"/>
    </source>
</evidence>
<dbReference type="InterPro" id="IPR039421">
    <property type="entry name" value="Type_1_exporter"/>
</dbReference>
<feature type="transmembrane region" description="Helical" evidence="7">
    <location>
        <begin position="265"/>
        <end position="292"/>
    </location>
</feature>
<dbReference type="SMART" id="SM00382">
    <property type="entry name" value="AAA"/>
    <property type="match status" value="1"/>
</dbReference>
<evidence type="ECO:0000313" key="11">
    <source>
        <dbReference type="Proteomes" id="UP000177097"/>
    </source>
</evidence>
<feature type="transmembrane region" description="Helical" evidence="7">
    <location>
        <begin position="85"/>
        <end position="107"/>
    </location>
</feature>
<dbReference type="Gene3D" id="3.40.50.300">
    <property type="entry name" value="P-loop containing nucleotide triphosphate hydrolases"/>
    <property type="match status" value="1"/>
</dbReference>
<dbReference type="InterPro" id="IPR011527">
    <property type="entry name" value="ABC1_TM_dom"/>
</dbReference>
<dbReference type="PROSITE" id="PS00211">
    <property type="entry name" value="ABC_TRANSPORTER_1"/>
    <property type="match status" value="1"/>
</dbReference>
<evidence type="ECO:0000256" key="3">
    <source>
        <dbReference type="ARBA" id="ARBA00022741"/>
    </source>
</evidence>
<organism evidence="10 11">
    <name type="scientific">Candidatus Uhrbacteria bacterium RIFCSPHIGHO2_02_FULL_53_13</name>
    <dbReference type="NCBI Taxonomy" id="1802389"/>
    <lineage>
        <taxon>Bacteria</taxon>
        <taxon>Candidatus Uhriibacteriota</taxon>
    </lineage>
</organism>
<dbReference type="GO" id="GO:0005524">
    <property type="term" value="F:ATP binding"/>
    <property type="evidence" value="ECO:0007669"/>
    <property type="project" value="UniProtKB-KW"/>
</dbReference>
<protein>
    <recommendedName>
        <fullName evidence="12">ABC transporter domain-containing protein</fullName>
    </recommendedName>
</protein>
<feature type="domain" description="ABC transmembrane type-1" evidence="9">
    <location>
        <begin position="56"/>
        <end position="210"/>
    </location>
</feature>
<dbReference type="Gene3D" id="1.20.1560.10">
    <property type="entry name" value="ABC transporter type 1, transmembrane domain"/>
    <property type="match status" value="1"/>
</dbReference>
<accession>A0A1F7TVY3</accession>
<name>A0A1F7TVY3_9BACT</name>
<proteinExistence type="predicted"/>
<evidence type="ECO:0000256" key="6">
    <source>
        <dbReference type="ARBA" id="ARBA00023136"/>
    </source>
</evidence>
<evidence type="ECO:0000256" key="1">
    <source>
        <dbReference type="ARBA" id="ARBA00004651"/>
    </source>
</evidence>
<dbReference type="STRING" id="1802389.A3C17_03485"/>
<keyword evidence="2 7" id="KW-0812">Transmembrane</keyword>
<evidence type="ECO:0000259" key="9">
    <source>
        <dbReference type="PROSITE" id="PS50929"/>
    </source>
</evidence>
<dbReference type="SUPFAM" id="SSF90123">
    <property type="entry name" value="ABC transporter transmembrane region"/>
    <property type="match status" value="1"/>
</dbReference>
<keyword evidence="4" id="KW-0067">ATP-binding</keyword>
<dbReference type="InterPro" id="IPR036640">
    <property type="entry name" value="ABC1_TM_sf"/>
</dbReference>
<dbReference type="PROSITE" id="PS50929">
    <property type="entry name" value="ABC_TM1F"/>
    <property type="match status" value="1"/>
</dbReference>
<evidence type="ECO:0000256" key="4">
    <source>
        <dbReference type="ARBA" id="ARBA00022840"/>
    </source>
</evidence>
<dbReference type="GO" id="GO:0005886">
    <property type="term" value="C:plasma membrane"/>
    <property type="evidence" value="ECO:0007669"/>
    <property type="project" value="UniProtKB-SubCell"/>
</dbReference>
<sequence length="625" mass="70711">MDDREHVDQQMVESAQNVRSYLLQMQSSVSVLKWIWTELMDEHGRFRLGRMFRWQILASAFSLLPMWLLGLIVDDLSTGRNGRMWWFVGGVGASLALAQLSNMVMSWHREWAIGHNMGTSDKRMSELFFAQSVGQHTSEGSRLSASNLEKARGRIMGLTDMLVFQGFASLLRLGISFVFLFVISPFAGLVMTALLLHYLAWMVYLNRKVMAVCTPLDREFRRHNRYRNDVWDLVTRVKHSAKEAVDVAFMDRWFGDIIKKDRAFWMWYITISNLRAIVRAVVVTGVLAYSVWQIEQSRVELAVLVPLFIWSHGIADNLWQIGQVERVVSWNMPSIRSMMEALTVPPSVVSLPDAPGLSGEGPISVEFKSVTHTYDGHERGARPVLKDVSLTVAPGERVALVGMTGSGKSTIARLLLRDFDPDEGEVRLNGDDLRTLDLSEVLTQIAHIPQKPPILDGTIRHNVLYALSEEEREAVTDEHIWAVLSRVQLALRERFRDGLDTRVGRTGVKLSGGEQQRLMIAAAIIQRVRFIIIDEATSSLDALTERRVQSGIEEILREGVTALIIAHRFSTIRFCDRVIVLRPATELDDDYPQIEAVGTFEELLVLSPTFRTLAELQEMVPARAS</sequence>
<dbReference type="PANTHER" id="PTHR24221">
    <property type="entry name" value="ATP-BINDING CASSETTE SUB-FAMILY B"/>
    <property type="match status" value="1"/>
</dbReference>
<feature type="domain" description="ABC transporter" evidence="8">
    <location>
        <begin position="365"/>
        <end position="608"/>
    </location>
</feature>
<dbReference type="PROSITE" id="PS50893">
    <property type="entry name" value="ABC_TRANSPORTER_2"/>
    <property type="match status" value="1"/>
</dbReference>
<keyword evidence="3" id="KW-0547">Nucleotide-binding</keyword>
<dbReference type="Pfam" id="PF00005">
    <property type="entry name" value="ABC_tran"/>
    <property type="match status" value="1"/>
</dbReference>
<feature type="transmembrane region" description="Helical" evidence="7">
    <location>
        <begin position="177"/>
        <end position="200"/>
    </location>
</feature>
<keyword evidence="5 7" id="KW-1133">Transmembrane helix</keyword>
<evidence type="ECO:0000256" key="5">
    <source>
        <dbReference type="ARBA" id="ARBA00022989"/>
    </source>
</evidence>
<evidence type="ECO:0000256" key="7">
    <source>
        <dbReference type="SAM" id="Phobius"/>
    </source>
</evidence>
<comment type="caution">
    <text evidence="10">The sequence shown here is derived from an EMBL/GenBank/DDBJ whole genome shotgun (WGS) entry which is preliminary data.</text>
</comment>
<dbReference type="GO" id="GO:0140359">
    <property type="term" value="F:ABC-type transporter activity"/>
    <property type="evidence" value="ECO:0007669"/>
    <property type="project" value="InterPro"/>
</dbReference>
<reference evidence="10 11" key="1">
    <citation type="journal article" date="2016" name="Nat. Commun.">
        <title>Thousands of microbial genomes shed light on interconnected biogeochemical processes in an aquifer system.</title>
        <authorList>
            <person name="Anantharaman K."/>
            <person name="Brown C.T."/>
            <person name="Hug L.A."/>
            <person name="Sharon I."/>
            <person name="Castelle C.J."/>
            <person name="Probst A.J."/>
            <person name="Thomas B.C."/>
            <person name="Singh A."/>
            <person name="Wilkins M.J."/>
            <person name="Karaoz U."/>
            <person name="Brodie E.L."/>
            <person name="Williams K.H."/>
            <person name="Hubbard S.S."/>
            <person name="Banfield J.F."/>
        </authorList>
    </citation>
    <scope>NUCLEOTIDE SEQUENCE [LARGE SCALE GENOMIC DNA]</scope>
</reference>
<dbReference type="InterPro" id="IPR027417">
    <property type="entry name" value="P-loop_NTPase"/>
</dbReference>